<dbReference type="PANTHER" id="PTHR37235">
    <property type="entry name" value="ZINC METALLOPROTEINASE AUREOLYSIN"/>
    <property type="match status" value="1"/>
</dbReference>
<accession>A0ABQ8IJA0</accession>
<reference evidence="1 2" key="1">
    <citation type="submission" date="2021-02" db="EMBL/GenBank/DDBJ databases">
        <title>Plant Genome Project.</title>
        <authorList>
            <person name="Zhang R.-G."/>
        </authorList>
    </citation>
    <scope>NUCLEOTIDE SEQUENCE [LARGE SCALE GENOMIC DNA]</scope>
    <source>
        <tissue evidence="1">Leaves</tissue>
    </source>
</reference>
<name>A0ABQ8IJA0_9ROSI</name>
<gene>
    <name evidence="1" type="ORF">JRO89_XS01G0110400</name>
</gene>
<protein>
    <submittedName>
        <fullName evidence="1">Uncharacterized protein</fullName>
    </submittedName>
</protein>
<dbReference type="Proteomes" id="UP000827721">
    <property type="component" value="Unassembled WGS sequence"/>
</dbReference>
<evidence type="ECO:0000313" key="2">
    <source>
        <dbReference type="Proteomes" id="UP000827721"/>
    </source>
</evidence>
<dbReference type="EMBL" id="JAFEMO010000001">
    <property type="protein sequence ID" value="KAH7576563.1"/>
    <property type="molecule type" value="Genomic_DNA"/>
</dbReference>
<dbReference type="PANTHER" id="PTHR37235:SF2">
    <property type="entry name" value="OS05G0371500 PROTEIN"/>
    <property type="match status" value="1"/>
</dbReference>
<proteinExistence type="predicted"/>
<keyword evidence="2" id="KW-1185">Reference proteome</keyword>
<sequence>MDPDEVARLCEAQSLKETKEPLAHIEVVVREEEYGAWLCASSLTRRNTSALMQDKRPGSTTQDKKYVSEQGLSSMLDPLKTSHGAGLRHDKASSPSILAANYVEESVIGTICMEKTGEAAHVPTLIKPSIVPVLVESTLVVDIGTIVPTKRGKWKRWAQDGMKIERNMRHQSACGKCTASLFGSEKPLSVACLNSSFNSLVAPDLNFHFQLQLESEMETVVKILQPGPLGIIEHNFSAEEICQANATVRKAVDNWQRNSKLEQGNESLKDFIHK</sequence>
<evidence type="ECO:0000313" key="1">
    <source>
        <dbReference type="EMBL" id="KAH7576563.1"/>
    </source>
</evidence>
<comment type="caution">
    <text evidence="1">The sequence shown here is derived from an EMBL/GenBank/DDBJ whole genome shotgun (WGS) entry which is preliminary data.</text>
</comment>
<organism evidence="1 2">
    <name type="scientific">Xanthoceras sorbifolium</name>
    <dbReference type="NCBI Taxonomy" id="99658"/>
    <lineage>
        <taxon>Eukaryota</taxon>
        <taxon>Viridiplantae</taxon>
        <taxon>Streptophyta</taxon>
        <taxon>Embryophyta</taxon>
        <taxon>Tracheophyta</taxon>
        <taxon>Spermatophyta</taxon>
        <taxon>Magnoliopsida</taxon>
        <taxon>eudicotyledons</taxon>
        <taxon>Gunneridae</taxon>
        <taxon>Pentapetalae</taxon>
        <taxon>rosids</taxon>
        <taxon>malvids</taxon>
        <taxon>Sapindales</taxon>
        <taxon>Sapindaceae</taxon>
        <taxon>Xanthoceroideae</taxon>
        <taxon>Xanthoceras</taxon>
    </lineage>
</organism>